<keyword evidence="2" id="KW-1185">Reference proteome</keyword>
<dbReference type="Proteomes" id="UP000229945">
    <property type="component" value="Segment"/>
</dbReference>
<accession>A0A142IF95</accession>
<proteinExistence type="predicted"/>
<organism evidence="1 2">
    <name type="scientific">Pseudomonas phage vB_PsyM_KIL4</name>
    <dbReference type="NCBI Taxonomy" id="1777069"/>
    <lineage>
        <taxon>Viruses</taxon>
        <taxon>Duplodnaviria</taxon>
        <taxon>Heunggongvirae</taxon>
        <taxon>Uroviricota</taxon>
        <taxon>Caudoviricetes</taxon>
        <taxon>Vandenendeviridae</taxon>
        <taxon>Gorskivirinae</taxon>
        <taxon>Flaumdravirus</taxon>
        <taxon>Flaumdravirus KIL2</taxon>
    </lineage>
</organism>
<gene>
    <name evidence="1" type="ORF">vB_PsyM_KIL4_0176</name>
</gene>
<protein>
    <submittedName>
        <fullName evidence="1">Uncharacterized protein</fullName>
    </submittedName>
</protein>
<reference evidence="1 2" key="1">
    <citation type="journal article" date="2016" name="Front. Microbiol.">
        <title>Characterization of Novel Bacteriophages for Biocontrol of Bacterial Blight in Leek Caused by Pseudomonas syringae pv. porri.</title>
        <authorList>
            <person name="Rombouts S."/>
            <person name="Lavigne R."/>
        </authorList>
    </citation>
    <scope>NUCLEOTIDE SEQUENCE [LARGE SCALE GENOMIC DNA]</scope>
</reference>
<sequence length="54" mass="6007">MLDISGKVRLFCLAPHPVAHARKGFSDEKGYIHNGRYELDNHSPGYAPRGLQAD</sequence>
<evidence type="ECO:0000313" key="2">
    <source>
        <dbReference type="Proteomes" id="UP000229945"/>
    </source>
</evidence>
<evidence type="ECO:0000313" key="1">
    <source>
        <dbReference type="EMBL" id="AMR57900.1"/>
    </source>
</evidence>
<name>A0A142IF95_9CAUD</name>
<dbReference type="EMBL" id="KU130129">
    <property type="protein sequence ID" value="AMR57900.1"/>
    <property type="molecule type" value="Genomic_DNA"/>
</dbReference>